<keyword evidence="1" id="KW-0732">Signal</keyword>
<dbReference type="SUPFAM" id="SSF82171">
    <property type="entry name" value="DPP6 N-terminal domain-like"/>
    <property type="match status" value="1"/>
</dbReference>
<name>A0ABW3LWJ9_9GAMM</name>
<sequence length="295" mass="31920">MPLRPLLFALCLLPAVACAAAAARDLDLPAPPLRWTPPALASDQYESSPVFSPDGGELFFFRAPPAFDRYRLLYSHCRGGQRDAPREPAFAGPASALETDPAYSPDGAWLYYASDRASAGDLDIWRVRRHADGGWGEPERLPLPVNSAQTELLPRPQADGSLLFGSARDGGAGGRDVYRATPRADGGWAVAALPAPVNTPADEYEADLSADGRVLVVVANRGTRSHLYVYDRHGEAWRERGRVPARDDVFQVGPLLSPDAKRLLFAQADGERSGEFFLVELEAGADARWPPACVD</sequence>
<comment type="caution">
    <text evidence="2">The sequence shown here is derived from an EMBL/GenBank/DDBJ whole genome shotgun (WGS) entry which is preliminary data.</text>
</comment>
<accession>A0ABW3LWJ9</accession>
<evidence type="ECO:0000313" key="2">
    <source>
        <dbReference type="EMBL" id="MFD1042842.1"/>
    </source>
</evidence>
<feature type="chain" id="PRO_5045379143" evidence="1">
    <location>
        <begin position="20"/>
        <end position="295"/>
    </location>
</feature>
<protein>
    <submittedName>
        <fullName evidence="2">PD40 domain-containing protein</fullName>
    </submittedName>
</protein>
<dbReference type="RefSeq" id="WP_162378514.1">
    <property type="nucleotide sequence ID" value="NZ_JBHTKN010000006.1"/>
</dbReference>
<gene>
    <name evidence="2" type="ORF">ACFQ2N_10870</name>
</gene>
<dbReference type="Pfam" id="PF07676">
    <property type="entry name" value="PD40"/>
    <property type="match status" value="2"/>
</dbReference>
<dbReference type="CDD" id="cd15482">
    <property type="entry name" value="Sialidase_non-viral"/>
    <property type="match status" value="1"/>
</dbReference>
<evidence type="ECO:0000256" key="1">
    <source>
        <dbReference type="SAM" id="SignalP"/>
    </source>
</evidence>
<feature type="signal peptide" evidence="1">
    <location>
        <begin position="1"/>
        <end position="19"/>
    </location>
</feature>
<keyword evidence="3" id="KW-1185">Reference proteome</keyword>
<evidence type="ECO:0000313" key="3">
    <source>
        <dbReference type="Proteomes" id="UP001597033"/>
    </source>
</evidence>
<reference evidence="3" key="1">
    <citation type="journal article" date="2019" name="Int. J. Syst. Evol. Microbiol.">
        <title>The Global Catalogue of Microorganisms (GCM) 10K type strain sequencing project: providing services to taxonomists for standard genome sequencing and annotation.</title>
        <authorList>
            <consortium name="The Broad Institute Genomics Platform"/>
            <consortium name="The Broad Institute Genome Sequencing Center for Infectious Disease"/>
            <person name="Wu L."/>
            <person name="Ma J."/>
        </authorList>
    </citation>
    <scope>NUCLEOTIDE SEQUENCE [LARGE SCALE GENOMIC DNA]</scope>
    <source>
        <strain evidence="3">CCUG 55854</strain>
    </source>
</reference>
<dbReference type="EMBL" id="JBHTKN010000006">
    <property type="protein sequence ID" value="MFD1042842.1"/>
    <property type="molecule type" value="Genomic_DNA"/>
</dbReference>
<proteinExistence type="predicted"/>
<organism evidence="2 3">
    <name type="scientific">Pseudoxanthomonas kaohsiungensis</name>
    <dbReference type="NCBI Taxonomy" id="283923"/>
    <lineage>
        <taxon>Bacteria</taxon>
        <taxon>Pseudomonadati</taxon>
        <taxon>Pseudomonadota</taxon>
        <taxon>Gammaproteobacteria</taxon>
        <taxon>Lysobacterales</taxon>
        <taxon>Lysobacteraceae</taxon>
        <taxon>Pseudoxanthomonas</taxon>
    </lineage>
</organism>
<dbReference type="Gene3D" id="2.120.10.30">
    <property type="entry name" value="TolB, C-terminal domain"/>
    <property type="match status" value="1"/>
</dbReference>
<dbReference type="InterPro" id="IPR011042">
    <property type="entry name" value="6-blade_b-propeller_TolB-like"/>
</dbReference>
<dbReference type="InterPro" id="IPR011659">
    <property type="entry name" value="WD40"/>
</dbReference>
<dbReference type="Proteomes" id="UP001597033">
    <property type="component" value="Unassembled WGS sequence"/>
</dbReference>